<dbReference type="SFLD" id="SFLDG01129">
    <property type="entry name" value="C1.5:_HAD__Beta-PGM__Phosphata"/>
    <property type="match status" value="1"/>
</dbReference>
<dbReference type="InterPro" id="IPR023198">
    <property type="entry name" value="PGP-like_dom2"/>
</dbReference>
<accession>A0A9J2PTB1</accession>
<dbReference type="AlphaFoldDB" id="A0A9J2PTB1"/>
<dbReference type="Proteomes" id="UP000036681">
    <property type="component" value="Unplaced"/>
</dbReference>
<dbReference type="Gene3D" id="3.40.50.1000">
    <property type="entry name" value="HAD superfamily/HAD-like"/>
    <property type="match status" value="1"/>
</dbReference>
<dbReference type="InterPro" id="IPR006439">
    <property type="entry name" value="HAD-SF_hydro_IA"/>
</dbReference>
<dbReference type="InterPro" id="IPR036412">
    <property type="entry name" value="HAD-like_sf"/>
</dbReference>
<proteinExistence type="predicted"/>
<organism evidence="1 2">
    <name type="scientific">Ascaris lumbricoides</name>
    <name type="common">Giant roundworm</name>
    <dbReference type="NCBI Taxonomy" id="6252"/>
    <lineage>
        <taxon>Eukaryota</taxon>
        <taxon>Metazoa</taxon>
        <taxon>Ecdysozoa</taxon>
        <taxon>Nematoda</taxon>
        <taxon>Chromadorea</taxon>
        <taxon>Rhabditida</taxon>
        <taxon>Spirurina</taxon>
        <taxon>Ascaridomorpha</taxon>
        <taxon>Ascaridoidea</taxon>
        <taxon>Ascarididae</taxon>
        <taxon>Ascaris</taxon>
    </lineage>
</organism>
<dbReference type="PANTHER" id="PTHR18901:SF38">
    <property type="entry name" value="PSEUDOURIDINE-5'-PHOSPHATASE"/>
    <property type="match status" value="1"/>
</dbReference>
<reference evidence="2" key="1">
    <citation type="submission" date="2023-03" db="UniProtKB">
        <authorList>
            <consortium name="WormBaseParasite"/>
        </authorList>
    </citation>
    <scope>IDENTIFICATION</scope>
</reference>
<dbReference type="PANTHER" id="PTHR18901">
    <property type="entry name" value="2-DEOXYGLUCOSE-6-PHOSPHATE PHOSPHATASE 2"/>
    <property type="match status" value="1"/>
</dbReference>
<dbReference type="NCBIfam" id="TIGR01509">
    <property type="entry name" value="HAD-SF-IA-v3"/>
    <property type="match status" value="1"/>
</dbReference>
<evidence type="ECO:0000313" key="1">
    <source>
        <dbReference type="Proteomes" id="UP000036681"/>
    </source>
</evidence>
<keyword evidence="1" id="KW-1185">Reference proteome</keyword>
<dbReference type="SUPFAM" id="SSF56784">
    <property type="entry name" value="HAD-like"/>
    <property type="match status" value="1"/>
</dbReference>
<evidence type="ECO:0000313" key="2">
    <source>
        <dbReference type="WBParaSite" id="ALUE_0001251401-mRNA-1"/>
    </source>
</evidence>
<dbReference type="Pfam" id="PF00702">
    <property type="entry name" value="Hydrolase"/>
    <property type="match status" value="1"/>
</dbReference>
<sequence length="259" mass="28705">MSGVDKPPITHVIFDLDGLLIDTEPTYTEVNRRTMAKFGKEFSVDLKPRTMGMKHRAAIQLMIDAVGLHDKVSVDEYCAIYDPDLHTHLPYCPMMKGAMRLVRHLAKHRIPMAICSGSRDREFNLKVKNHKELTDLIPLQVNDVMNTLNCGIGSPVCQALLALVRASDDPEIAEGKPAPDAFLVTMRRFSVKPASAANVLVFEDAPNGVLAAIAAGMQVVMVPDLSYSKPPENERHRIAFVLKSLEDFKPESMGLPPYD</sequence>
<dbReference type="GO" id="GO:0016791">
    <property type="term" value="F:phosphatase activity"/>
    <property type="evidence" value="ECO:0007669"/>
    <property type="project" value="TreeGrafter"/>
</dbReference>
<dbReference type="Gene3D" id="1.10.150.240">
    <property type="entry name" value="Putative phosphatase, domain 2"/>
    <property type="match status" value="1"/>
</dbReference>
<dbReference type="WBParaSite" id="ALUE_0001251401-mRNA-1">
    <property type="protein sequence ID" value="ALUE_0001251401-mRNA-1"/>
    <property type="gene ID" value="ALUE_0001251401"/>
</dbReference>
<protein>
    <submittedName>
        <fullName evidence="2">Uncharacterized protein</fullName>
    </submittedName>
</protein>
<name>A0A9J2PTB1_ASCLU</name>
<dbReference type="SFLD" id="SFLDS00003">
    <property type="entry name" value="Haloacid_Dehalogenase"/>
    <property type="match status" value="1"/>
</dbReference>
<dbReference type="InterPro" id="IPR023214">
    <property type="entry name" value="HAD_sf"/>
</dbReference>